<keyword evidence="10 12" id="KW-0472">Membrane</keyword>
<dbReference type="PANTHER" id="PTHR46494:SF3">
    <property type="entry name" value="ZINC TRANSPORT PROTEIN ZNTB"/>
    <property type="match status" value="1"/>
</dbReference>
<keyword evidence="6 12" id="KW-0812">Transmembrane</keyword>
<dbReference type="GO" id="GO:0015095">
    <property type="term" value="F:magnesium ion transmembrane transporter activity"/>
    <property type="evidence" value="ECO:0007669"/>
    <property type="project" value="TreeGrafter"/>
</dbReference>
<evidence type="ECO:0000313" key="14">
    <source>
        <dbReference type="Proteomes" id="UP000298213"/>
    </source>
</evidence>
<sequence>MSCAAVLVGDGAIRHLSPEDAAAYEGPGFVWIHLEGTEEEDRRILSGQGIPDIAANALVATETRPRCDRFEEGALINIRGPAADESAGSDRLVSIRLWARQGKVNSVTRHPLAATAMVMQQMEAGRILDPGDLVAAFARAISKQLDPQVADLGDRLDDCESGLDDRNALYRLRTEIARIRSEAIAFRRFVAPDRDALSTLADLDYEWIAEEDRLHIREAADRFARMTEELEAVRERAALLHEQLTDLRGELMESRSLLISIVAFIFLPLTFVTGLLGMNVEGIPYQHEPWAFWGVVGFCTLIGLAVLAWFVRRHWLNR</sequence>
<dbReference type="PANTHER" id="PTHR46494">
    <property type="entry name" value="CORA FAMILY METAL ION TRANSPORTER (EUROFUNG)"/>
    <property type="match status" value="1"/>
</dbReference>
<dbReference type="InterPro" id="IPR045861">
    <property type="entry name" value="CorA_cytoplasmic_dom"/>
</dbReference>
<dbReference type="OrthoDB" id="9803484at2"/>
<dbReference type="RefSeq" id="WP_135088786.1">
    <property type="nucleotide sequence ID" value="NZ_SPDV01000035.1"/>
</dbReference>
<dbReference type="Proteomes" id="UP000298213">
    <property type="component" value="Unassembled WGS sequence"/>
</dbReference>
<dbReference type="AlphaFoldDB" id="A0A4Y8ZP91"/>
<dbReference type="SUPFAM" id="SSF144083">
    <property type="entry name" value="Magnesium transport protein CorA, transmembrane region"/>
    <property type="match status" value="1"/>
</dbReference>
<evidence type="ECO:0000256" key="8">
    <source>
        <dbReference type="ARBA" id="ARBA00022989"/>
    </source>
</evidence>
<evidence type="ECO:0000256" key="6">
    <source>
        <dbReference type="ARBA" id="ARBA00022692"/>
    </source>
</evidence>
<keyword evidence="5" id="KW-0997">Cell inner membrane</keyword>
<keyword evidence="3" id="KW-0813">Transport</keyword>
<evidence type="ECO:0000256" key="7">
    <source>
        <dbReference type="ARBA" id="ARBA00022833"/>
    </source>
</evidence>
<feature type="transmembrane region" description="Helical" evidence="12">
    <location>
        <begin position="257"/>
        <end position="278"/>
    </location>
</feature>
<dbReference type="GO" id="GO:0000287">
    <property type="term" value="F:magnesium ion binding"/>
    <property type="evidence" value="ECO:0007669"/>
    <property type="project" value="TreeGrafter"/>
</dbReference>
<evidence type="ECO:0000256" key="10">
    <source>
        <dbReference type="ARBA" id="ARBA00023136"/>
    </source>
</evidence>
<feature type="coiled-coil region" evidence="11">
    <location>
        <begin position="216"/>
        <end position="250"/>
    </location>
</feature>
<evidence type="ECO:0000256" key="11">
    <source>
        <dbReference type="SAM" id="Coils"/>
    </source>
</evidence>
<dbReference type="GO" id="GO:0005886">
    <property type="term" value="C:plasma membrane"/>
    <property type="evidence" value="ECO:0007669"/>
    <property type="project" value="UniProtKB-SubCell"/>
</dbReference>
<protein>
    <submittedName>
        <fullName evidence="13">Zinc transporter ZntB</fullName>
    </submittedName>
</protein>
<feature type="transmembrane region" description="Helical" evidence="12">
    <location>
        <begin position="290"/>
        <end position="311"/>
    </location>
</feature>
<dbReference type="Gene3D" id="1.20.58.340">
    <property type="entry name" value="Magnesium transport protein CorA, transmembrane region"/>
    <property type="match status" value="2"/>
</dbReference>
<evidence type="ECO:0000256" key="9">
    <source>
        <dbReference type="ARBA" id="ARBA00023065"/>
    </source>
</evidence>
<evidence type="ECO:0000256" key="3">
    <source>
        <dbReference type="ARBA" id="ARBA00022448"/>
    </source>
</evidence>
<dbReference type="Gene3D" id="3.30.460.20">
    <property type="entry name" value="CorA soluble domain-like"/>
    <property type="match status" value="1"/>
</dbReference>
<gene>
    <name evidence="13" type="ORF">E2493_16275</name>
</gene>
<keyword evidence="11" id="KW-0175">Coiled coil</keyword>
<evidence type="ECO:0000256" key="4">
    <source>
        <dbReference type="ARBA" id="ARBA00022475"/>
    </source>
</evidence>
<evidence type="ECO:0000256" key="2">
    <source>
        <dbReference type="ARBA" id="ARBA00009765"/>
    </source>
</evidence>
<keyword evidence="7" id="KW-0862">Zinc</keyword>
<evidence type="ECO:0000256" key="1">
    <source>
        <dbReference type="ARBA" id="ARBA00004651"/>
    </source>
</evidence>
<dbReference type="InterPro" id="IPR045863">
    <property type="entry name" value="CorA_TM1_TM2"/>
</dbReference>
<dbReference type="Pfam" id="PF01544">
    <property type="entry name" value="CorA"/>
    <property type="match status" value="1"/>
</dbReference>
<dbReference type="EMBL" id="SPDV01000035">
    <property type="protein sequence ID" value="TFI57257.1"/>
    <property type="molecule type" value="Genomic_DNA"/>
</dbReference>
<keyword evidence="14" id="KW-1185">Reference proteome</keyword>
<comment type="subcellular location">
    <subcellularLocation>
        <location evidence="1">Cell membrane</location>
        <topology evidence="1">Multi-pass membrane protein</topology>
    </subcellularLocation>
</comment>
<evidence type="ECO:0000313" key="13">
    <source>
        <dbReference type="EMBL" id="TFI57257.1"/>
    </source>
</evidence>
<comment type="similarity">
    <text evidence="2">Belongs to the CorA metal ion transporter (MIT) (TC 1.A.35) family.</text>
</comment>
<dbReference type="InterPro" id="IPR002523">
    <property type="entry name" value="MgTranspt_CorA/ZnTranspt_ZntB"/>
</dbReference>
<keyword evidence="9" id="KW-0406">Ion transport</keyword>
<dbReference type="GO" id="GO:0050897">
    <property type="term" value="F:cobalt ion binding"/>
    <property type="evidence" value="ECO:0007669"/>
    <property type="project" value="TreeGrafter"/>
</dbReference>
<dbReference type="GO" id="GO:0015087">
    <property type="term" value="F:cobalt ion transmembrane transporter activity"/>
    <property type="evidence" value="ECO:0007669"/>
    <property type="project" value="TreeGrafter"/>
</dbReference>
<keyword evidence="4" id="KW-1003">Cell membrane</keyword>
<proteinExistence type="inferred from homology"/>
<organism evidence="13 14">
    <name type="scientific">Sphingomonas parva</name>
    <dbReference type="NCBI Taxonomy" id="2555898"/>
    <lineage>
        <taxon>Bacteria</taxon>
        <taxon>Pseudomonadati</taxon>
        <taxon>Pseudomonadota</taxon>
        <taxon>Alphaproteobacteria</taxon>
        <taxon>Sphingomonadales</taxon>
        <taxon>Sphingomonadaceae</taxon>
        <taxon>Sphingomonas</taxon>
    </lineage>
</organism>
<evidence type="ECO:0000256" key="12">
    <source>
        <dbReference type="SAM" id="Phobius"/>
    </source>
</evidence>
<comment type="caution">
    <text evidence="13">The sequence shown here is derived from an EMBL/GenBank/DDBJ whole genome shotgun (WGS) entry which is preliminary data.</text>
</comment>
<keyword evidence="8 12" id="KW-1133">Transmembrane helix</keyword>
<reference evidence="13 14" key="1">
    <citation type="submission" date="2019-03" db="EMBL/GenBank/DDBJ databases">
        <title>Genome sequence of Sphingomonas sp. 17J27-24.</title>
        <authorList>
            <person name="Kim M."/>
            <person name="Maeng S."/>
            <person name="Sathiyaraj S."/>
        </authorList>
    </citation>
    <scope>NUCLEOTIDE SEQUENCE [LARGE SCALE GENOMIC DNA]</scope>
    <source>
        <strain evidence="13 14">17J27-24</strain>
    </source>
</reference>
<evidence type="ECO:0000256" key="5">
    <source>
        <dbReference type="ARBA" id="ARBA00022519"/>
    </source>
</evidence>
<dbReference type="SUPFAM" id="SSF143865">
    <property type="entry name" value="CorA soluble domain-like"/>
    <property type="match status" value="1"/>
</dbReference>
<dbReference type="CDD" id="cd12833">
    <property type="entry name" value="ZntB-like_1"/>
    <property type="match status" value="1"/>
</dbReference>
<accession>A0A4Y8ZP91</accession>
<name>A0A4Y8ZP91_9SPHN</name>